<dbReference type="EC" id="2.1.1.228" evidence="5 15"/>
<evidence type="ECO:0000256" key="2">
    <source>
        <dbReference type="ARBA" id="ARBA00004496"/>
    </source>
</evidence>
<evidence type="ECO:0000256" key="11">
    <source>
        <dbReference type="ARBA" id="ARBA00022694"/>
    </source>
</evidence>
<dbReference type="Gene3D" id="3.40.1280.10">
    <property type="match status" value="1"/>
</dbReference>
<evidence type="ECO:0000256" key="8">
    <source>
        <dbReference type="ARBA" id="ARBA00022603"/>
    </source>
</evidence>
<dbReference type="Proteomes" id="UP000607645">
    <property type="component" value="Unassembled WGS sequence"/>
</dbReference>
<organism evidence="19 20">
    <name type="scientific">Lawsonibacter faecis</name>
    <dbReference type="NCBI Taxonomy" id="2763052"/>
    <lineage>
        <taxon>Bacteria</taxon>
        <taxon>Bacillati</taxon>
        <taxon>Bacillota</taxon>
        <taxon>Clostridia</taxon>
        <taxon>Eubacteriales</taxon>
        <taxon>Oscillospiraceae</taxon>
        <taxon>Lawsonibacter</taxon>
    </lineage>
</organism>
<name>A0A8J6JKH4_9FIRM</name>
<evidence type="ECO:0000256" key="5">
    <source>
        <dbReference type="ARBA" id="ARBA00012807"/>
    </source>
</evidence>
<dbReference type="NCBIfam" id="TIGR00088">
    <property type="entry name" value="trmD"/>
    <property type="match status" value="1"/>
</dbReference>
<comment type="subunit">
    <text evidence="4 15 17">Homodimer.</text>
</comment>
<evidence type="ECO:0000256" key="3">
    <source>
        <dbReference type="ARBA" id="ARBA00007630"/>
    </source>
</evidence>
<evidence type="ECO:0000256" key="12">
    <source>
        <dbReference type="ARBA" id="ARBA00029736"/>
    </source>
</evidence>
<evidence type="ECO:0000256" key="1">
    <source>
        <dbReference type="ARBA" id="ARBA00002634"/>
    </source>
</evidence>
<protein>
    <recommendedName>
        <fullName evidence="6 15">tRNA (guanine-N(1)-)-methyltransferase</fullName>
        <ecNumber evidence="5 15">2.1.1.228</ecNumber>
    </recommendedName>
    <alternativeName>
        <fullName evidence="12 15">M1G-methyltransferase</fullName>
    </alternativeName>
    <alternativeName>
        <fullName evidence="13 15">tRNA [GM37] methyltransferase</fullName>
    </alternativeName>
</protein>
<evidence type="ECO:0000313" key="19">
    <source>
        <dbReference type="EMBL" id="MBC5735885.1"/>
    </source>
</evidence>
<dbReference type="InterPro" id="IPR023148">
    <property type="entry name" value="tRNA_m1G_MeTrfase_C_sf"/>
</dbReference>
<dbReference type="GO" id="GO:0052906">
    <property type="term" value="F:tRNA (guanine(37)-N1)-methyltransferase activity"/>
    <property type="evidence" value="ECO:0007669"/>
    <property type="project" value="UniProtKB-UniRule"/>
</dbReference>
<comment type="similarity">
    <text evidence="3 15 17">Belongs to the RNA methyltransferase TrmD family.</text>
</comment>
<evidence type="ECO:0000256" key="6">
    <source>
        <dbReference type="ARBA" id="ARBA00014679"/>
    </source>
</evidence>
<comment type="function">
    <text evidence="1 15 17">Specifically methylates guanosine-37 in various tRNAs.</text>
</comment>
<keyword evidence="11 15" id="KW-0819">tRNA processing</keyword>
<dbReference type="Pfam" id="PF01746">
    <property type="entry name" value="tRNA_m1G_MT"/>
    <property type="match status" value="1"/>
</dbReference>
<keyword evidence="10 15" id="KW-0949">S-adenosyl-L-methionine</keyword>
<comment type="caution">
    <text evidence="19">The sequence shown here is derived from an EMBL/GenBank/DDBJ whole genome shotgun (WGS) entry which is preliminary data.</text>
</comment>
<dbReference type="PIRSF" id="PIRSF000386">
    <property type="entry name" value="tRNA_mtase"/>
    <property type="match status" value="1"/>
</dbReference>
<dbReference type="InterPro" id="IPR029026">
    <property type="entry name" value="tRNA_m1G_MTases_N"/>
</dbReference>
<dbReference type="SUPFAM" id="SSF75217">
    <property type="entry name" value="alpha/beta knot"/>
    <property type="match status" value="1"/>
</dbReference>
<dbReference type="GO" id="GO:0005829">
    <property type="term" value="C:cytosol"/>
    <property type="evidence" value="ECO:0007669"/>
    <property type="project" value="TreeGrafter"/>
</dbReference>
<gene>
    <name evidence="15 19" type="primary">trmD</name>
    <name evidence="19" type="ORF">H8S62_02510</name>
</gene>
<keyword evidence="7 15" id="KW-0963">Cytoplasm</keyword>
<dbReference type="InterPro" id="IPR029028">
    <property type="entry name" value="Alpha/beta_knot_MTases"/>
</dbReference>
<evidence type="ECO:0000256" key="15">
    <source>
        <dbReference type="HAMAP-Rule" id="MF_00605"/>
    </source>
</evidence>
<evidence type="ECO:0000256" key="7">
    <source>
        <dbReference type="ARBA" id="ARBA00022490"/>
    </source>
</evidence>
<evidence type="ECO:0000256" key="14">
    <source>
        <dbReference type="ARBA" id="ARBA00047783"/>
    </source>
</evidence>
<dbReference type="RefSeq" id="WP_186918371.1">
    <property type="nucleotide sequence ID" value="NZ_JACOPQ010000002.1"/>
</dbReference>
<evidence type="ECO:0000313" key="20">
    <source>
        <dbReference type="Proteomes" id="UP000607645"/>
    </source>
</evidence>
<dbReference type="InterPro" id="IPR002649">
    <property type="entry name" value="tRNA_m1G_MeTrfase_TrmD"/>
</dbReference>
<comment type="catalytic activity">
    <reaction evidence="14 15 17">
        <text>guanosine(37) in tRNA + S-adenosyl-L-methionine = N(1)-methylguanosine(37) in tRNA + S-adenosyl-L-homocysteine + H(+)</text>
        <dbReference type="Rhea" id="RHEA:36899"/>
        <dbReference type="Rhea" id="RHEA-COMP:10145"/>
        <dbReference type="Rhea" id="RHEA-COMP:10147"/>
        <dbReference type="ChEBI" id="CHEBI:15378"/>
        <dbReference type="ChEBI" id="CHEBI:57856"/>
        <dbReference type="ChEBI" id="CHEBI:59789"/>
        <dbReference type="ChEBI" id="CHEBI:73542"/>
        <dbReference type="ChEBI" id="CHEBI:74269"/>
        <dbReference type="EC" id="2.1.1.228"/>
    </reaction>
</comment>
<dbReference type="CDD" id="cd18080">
    <property type="entry name" value="TrmD-like"/>
    <property type="match status" value="1"/>
</dbReference>
<reference evidence="19" key="1">
    <citation type="submission" date="2020-08" db="EMBL/GenBank/DDBJ databases">
        <title>Genome public.</title>
        <authorList>
            <person name="Liu C."/>
            <person name="Sun Q."/>
        </authorList>
    </citation>
    <scope>NUCLEOTIDE SEQUENCE</scope>
    <source>
        <strain evidence="19">NSJ-52</strain>
    </source>
</reference>
<dbReference type="NCBIfam" id="NF000648">
    <property type="entry name" value="PRK00026.1"/>
    <property type="match status" value="1"/>
</dbReference>
<keyword evidence="20" id="KW-1185">Reference proteome</keyword>
<evidence type="ECO:0000256" key="4">
    <source>
        <dbReference type="ARBA" id="ARBA00011738"/>
    </source>
</evidence>
<comment type="subcellular location">
    <subcellularLocation>
        <location evidence="2 15 17">Cytoplasm</location>
    </subcellularLocation>
</comment>
<evidence type="ECO:0000256" key="13">
    <source>
        <dbReference type="ARBA" id="ARBA00033392"/>
    </source>
</evidence>
<evidence type="ECO:0000256" key="9">
    <source>
        <dbReference type="ARBA" id="ARBA00022679"/>
    </source>
</evidence>
<dbReference type="HAMAP" id="MF_00605">
    <property type="entry name" value="TrmD"/>
    <property type="match status" value="1"/>
</dbReference>
<feature type="binding site" evidence="15 16">
    <location>
        <begin position="134"/>
        <end position="139"/>
    </location>
    <ligand>
        <name>S-adenosyl-L-methionine</name>
        <dbReference type="ChEBI" id="CHEBI:59789"/>
    </ligand>
</feature>
<keyword evidence="9 15" id="KW-0808">Transferase</keyword>
<dbReference type="PANTHER" id="PTHR46417:SF1">
    <property type="entry name" value="TRNA (GUANINE-N(1)-)-METHYLTRANSFERASE"/>
    <property type="match status" value="1"/>
</dbReference>
<dbReference type="GO" id="GO:0002939">
    <property type="term" value="P:tRNA N1-guanine methylation"/>
    <property type="evidence" value="ECO:0007669"/>
    <property type="project" value="TreeGrafter"/>
</dbReference>
<feature type="domain" description="tRNA methyltransferase TRMD/TRM10-type" evidence="18">
    <location>
        <begin position="3"/>
        <end position="226"/>
    </location>
</feature>
<dbReference type="EMBL" id="JACOPQ010000002">
    <property type="protein sequence ID" value="MBC5735885.1"/>
    <property type="molecule type" value="Genomic_DNA"/>
</dbReference>
<dbReference type="InterPro" id="IPR016009">
    <property type="entry name" value="tRNA_MeTrfase_TRMD/TRM10"/>
</dbReference>
<evidence type="ECO:0000256" key="16">
    <source>
        <dbReference type="PIRSR" id="PIRSR000386-1"/>
    </source>
</evidence>
<evidence type="ECO:0000256" key="17">
    <source>
        <dbReference type="RuleBase" id="RU003464"/>
    </source>
</evidence>
<keyword evidence="8 15" id="KW-0489">Methyltransferase</keyword>
<accession>A0A8J6JKH4</accession>
<sequence>MFRVDIMTLFDLTVGDVLSESILGRAQERDILRIEAHQIRDYTLNRQKQVDDYPYGGGHGAVMQADPLYQCWKHITDAYGGGRTIYLSPAGKTFCQARARELARECDHLILVCGHYEGIDERFIEECVDEEISLGDFVLTGGEIAAMAVTDAVCRLVPGVLSDPECFEEESHWNGLLEYPQYSRPEEWHGRRVPAILRSGDHKNIARWRRKQAIVRTRDRRPDMYARLDLSSKADQKLLREIAEEEAAAAEASPNDMP</sequence>
<dbReference type="Gene3D" id="1.10.1270.20">
    <property type="entry name" value="tRNA(m1g37)methyltransferase, domain 2"/>
    <property type="match status" value="1"/>
</dbReference>
<dbReference type="AlphaFoldDB" id="A0A8J6JKH4"/>
<feature type="binding site" evidence="15 16">
    <location>
        <position position="114"/>
    </location>
    <ligand>
        <name>S-adenosyl-L-methionine</name>
        <dbReference type="ChEBI" id="CHEBI:59789"/>
    </ligand>
</feature>
<dbReference type="PANTHER" id="PTHR46417">
    <property type="entry name" value="TRNA (GUANINE-N(1)-)-METHYLTRANSFERASE"/>
    <property type="match status" value="1"/>
</dbReference>
<evidence type="ECO:0000259" key="18">
    <source>
        <dbReference type="Pfam" id="PF01746"/>
    </source>
</evidence>
<dbReference type="FunFam" id="3.40.1280.10:FF:000001">
    <property type="entry name" value="tRNA (guanine-N(1)-)-methyltransferase"/>
    <property type="match status" value="1"/>
</dbReference>
<proteinExistence type="inferred from homology"/>
<evidence type="ECO:0000256" key="10">
    <source>
        <dbReference type="ARBA" id="ARBA00022691"/>
    </source>
</evidence>